<protein>
    <submittedName>
        <fullName evidence="2">Phosphonoacetate hydrolase</fullName>
    </submittedName>
</protein>
<accession>A0A2N7UAC4</accession>
<organism evidence="2 3">
    <name type="scientific">Billgrantia endophytica</name>
    <dbReference type="NCBI Taxonomy" id="2033802"/>
    <lineage>
        <taxon>Bacteria</taxon>
        <taxon>Pseudomonadati</taxon>
        <taxon>Pseudomonadota</taxon>
        <taxon>Gammaproteobacteria</taxon>
        <taxon>Oceanospirillales</taxon>
        <taxon>Halomonadaceae</taxon>
        <taxon>Billgrantia</taxon>
    </lineage>
</organism>
<dbReference type="Gene3D" id="3.40.720.10">
    <property type="entry name" value="Alkaline Phosphatase, subunit A"/>
    <property type="match status" value="1"/>
</dbReference>
<dbReference type="Gene3D" id="3.30.1360.110">
    <property type="entry name" value="Domain 2, Phosphonoacetate Hydrolase"/>
    <property type="match status" value="1"/>
</dbReference>
<dbReference type="Proteomes" id="UP000235803">
    <property type="component" value="Unassembled WGS sequence"/>
</dbReference>
<proteinExistence type="predicted"/>
<evidence type="ECO:0000313" key="2">
    <source>
        <dbReference type="EMBL" id="PMR77397.1"/>
    </source>
</evidence>
<dbReference type="InterPro" id="IPR023116">
    <property type="entry name" value="Phosphonoacetate_hydro_insert"/>
</dbReference>
<name>A0A2N7UAC4_9GAMM</name>
<keyword evidence="2" id="KW-0378">Hydrolase</keyword>
<dbReference type="GO" id="GO:0047400">
    <property type="term" value="F:phosphonoacetate hydrolase activity"/>
    <property type="evidence" value="ECO:0007669"/>
    <property type="project" value="InterPro"/>
</dbReference>
<dbReference type="PANTHER" id="PTHR10151">
    <property type="entry name" value="ECTONUCLEOTIDE PYROPHOSPHATASE/PHOSPHODIESTERASE"/>
    <property type="match status" value="1"/>
</dbReference>
<sequence length="432" mass="46271">MTTVQKISSQAGGSEAPAHTKTLSVNGRDYRYPRQPVVVICYDGCDQRYIDAAIAQSIIPNMQRMMEHGFAGSSLATMPTFTNPNNVSIVCGAPPSVHGVSGNYYLDRETRREVMMLDATLLRAPTILSSFSHQGAQVVAITAKDKLRKVLGHEMLGIAFSAQHADTCTLEENGIENVEELVGRPAPMQYDADLSLFVLDAGVRLLETRGFGLAYLSLSDYVQHAHAPGTPEANAFMAAVDVRLGRLAELGAIVGIVADHGMSDMADADGAPKILYLGDALDETFGKGATRVICPITDPFVRHHGALGGFVRVHFMQDGLDAASVLDFIASRDGVALALPGPIAAQRFDLPADREADIVVIAERGVALGAGTQDHDLSQLAGTRLRSHGGLEEQPVPFIVSHSLSDAYAERAKAQPLHNFDIFDFVLNGVEV</sequence>
<dbReference type="Pfam" id="PF01663">
    <property type="entry name" value="Phosphodiest"/>
    <property type="match status" value="1"/>
</dbReference>
<dbReference type="InterPro" id="IPR017850">
    <property type="entry name" value="Alkaline_phosphatase_core_sf"/>
</dbReference>
<dbReference type="SUPFAM" id="SSF53649">
    <property type="entry name" value="Alkaline phosphatase-like"/>
    <property type="match status" value="1"/>
</dbReference>
<dbReference type="InterPro" id="IPR012710">
    <property type="entry name" value="Phosphonoacetate_hydro"/>
</dbReference>
<dbReference type="OrthoDB" id="9771966at2"/>
<dbReference type="NCBIfam" id="TIGR02335">
    <property type="entry name" value="hydr_PhnA"/>
    <property type="match status" value="1"/>
</dbReference>
<keyword evidence="3" id="KW-1185">Reference proteome</keyword>
<evidence type="ECO:0000313" key="3">
    <source>
        <dbReference type="Proteomes" id="UP000235803"/>
    </source>
</evidence>
<comment type="caution">
    <text evidence="2">The sequence shown here is derived from an EMBL/GenBank/DDBJ whole genome shotgun (WGS) entry which is preliminary data.</text>
</comment>
<reference evidence="2 3" key="1">
    <citation type="submission" date="2018-01" db="EMBL/GenBank/DDBJ databases">
        <title>Halomonas endophytica sp. nov., isolated from storage liquid in the stems of Populus euphratica.</title>
        <authorList>
            <person name="Chen C."/>
        </authorList>
    </citation>
    <scope>NUCLEOTIDE SEQUENCE [LARGE SCALE GENOMIC DNA]</scope>
    <source>
        <strain evidence="2 3">MC28</strain>
    </source>
</reference>
<feature type="compositionally biased region" description="Polar residues" evidence="1">
    <location>
        <begin position="1"/>
        <end position="12"/>
    </location>
</feature>
<dbReference type="CDD" id="cd16018">
    <property type="entry name" value="Enpp"/>
    <property type="match status" value="1"/>
</dbReference>
<dbReference type="InterPro" id="IPR002591">
    <property type="entry name" value="Phosphodiest/P_Trfase"/>
</dbReference>
<evidence type="ECO:0000256" key="1">
    <source>
        <dbReference type="SAM" id="MobiDB-lite"/>
    </source>
</evidence>
<dbReference type="EMBL" id="PNRF01000007">
    <property type="protein sequence ID" value="PMR77397.1"/>
    <property type="molecule type" value="Genomic_DNA"/>
</dbReference>
<feature type="region of interest" description="Disordered" evidence="1">
    <location>
        <begin position="1"/>
        <end position="22"/>
    </location>
</feature>
<dbReference type="PANTHER" id="PTHR10151:SF120">
    <property type="entry name" value="BIS(5'-ADENOSYL)-TRIPHOSPHATASE"/>
    <property type="match status" value="1"/>
</dbReference>
<dbReference type="AlphaFoldDB" id="A0A2N7UAC4"/>
<gene>
    <name evidence="2" type="primary">phnA</name>
    <name evidence="2" type="ORF">C1H69_02370</name>
</gene>